<dbReference type="GO" id="GO:0005525">
    <property type="term" value="F:GTP binding"/>
    <property type="evidence" value="ECO:0007669"/>
    <property type="project" value="UniProtKB-UniRule"/>
</dbReference>
<feature type="domain" description="EngA-type G" evidence="12">
    <location>
        <begin position="177"/>
        <end position="353"/>
    </location>
</feature>
<name>A0A0K2JG84_SPIKU</name>
<keyword evidence="14" id="KW-1185">Reference proteome</keyword>
<dbReference type="PANTHER" id="PTHR43834:SF6">
    <property type="entry name" value="GTPASE DER"/>
    <property type="match status" value="1"/>
</dbReference>
<dbReference type="HAMAP" id="MF_00195">
    <property type="entry name" value="GTPase_Der"/>
    <property type="match status" value="1"/>
</dbReference>
<evidence type="ECO:0000256" key="2">
    <source>
        <dbReference type="ARBA" id="ARBA00020953"/>
    </source>
</evidence>
<dbReference type="OrthoDB" id="9805918at2"/>
<dbReference type="SUPFAM" id="SSF52540">
    <property type="entry name" value="P-loop containing nucleoside triphosphate hydrolases"/>
    <property type="match status" value="2"/>
</dbReference>
<dbReference type="RefSeq" id="WP_053390726.1">
    <property type="nucleotide sequence ID" value="NZ_CP010899.1"/>
</dbReference>
<dbReference type="InterPro" id="IPR016484">
    <property type="entry name" value="GTPase_Der"/>
</dbReference>
<evidence type="ECO:0000256" key="3">
    <source>
        <dbReference type="ARBA" id="ARBA00022517"/>
    </source>
</evidence>
<evidence type="ECO:0000313" key="13">
    <source>
        <dbReference type="EMBL" id="ALA97443.1"/>
    </source>
</evidence>
<dbReference type="FunFam" id="3.40.50.300:FF:000057">
    <property type="entry name" value="GTPase Der"/>
    <property type="match status" value="1"/>
</dbReference>
<dbReference type="CDD" id="cd01895">
    <property type="entry name" value="EngA2"/>
    <property type="match status" value="1"/>
</dbReference>
<dbReference type="AlphaFoldDB" id="A0A0K2JG84"/>
<feature type="binding site" evidence="9">
    <location>
        <begin position="295"/>
        <end position="298"/>
    </location>
    <ligand>
        <name>GTP</name>
        <dbReference type="ChEBI" id="CHEBI:37565"/>
        <label>2</label>
    </ligand>
</feature>
<protein>
    <recommendedName>
        <fullName evidence="2 9">GTPase Der</fullName>
    </recommendedName>
    <alternativeName>
        <fullName evidence="7 9">GTP-binding protein EngA</fullName>
    </alternativeName>
</protein>
<evidence type="ECO:0000256" key="11">
    <source>
        <dbReference type="RuleBase" id="RU004481"/>
    </source>
</evidence>
<dbReference type="PATRIC" id="fig|273035.7.peg.646"/>
<evidence type="ECO:0000256" key="6">
    <source>
        <dbReference type="ARBA" id="ARBA00023134"/>
    </source>
</evidence>
<accession>A0A0K2JG84</accession>
<evidence type="ECO:0000256" key="10">
    <source>
        <dbReference type="PROSITE-ProRule" id="PRU01049"/>
    </source>
</evidence>
<evidence type="ECO:0000256" key="9">
    <source>
        <dbReference type="HAMAP-Rule" id="MF_00195"/>
    </source>
</evidence>
<dbReference type="PROSITE" id="PS51712">
    <property type="entry name" value="G_ENGA"/>
    <property type="match status" value="2"/>
</dbReference>
<evidence type="ECO:0000259" key="12">
    <source>
        <dbReference type="PROSITE" id="PS51712"/>
    </source>
</evidence>
<dbReference type="EMBL" id="CP010899">
    <property type="protein sequence ID" value="ALA97443.1"/>
    <property type="molecule type" value="Genomic_DNA"/>
</dbReference>
<dbReference type="NCBIfam" id="TIGR00231">
    <property type="entry name" value="small_GTP"/>
    <property type="match status" value="2"/>
</dbReference>
<dbReference type="InterPro" id="IPR005225">
    <property type="entry name" value="Small_GTP-bd"/>
</dbReference>
<feature type="binding site" evidence="9">
    <location>
        <begin position="230"/>
        <end position="234"/>
    </location>
    <ligand>
        <name>GTP</name>
        <dbReference type="ChEBI" id="CHEBI:37565"/>
        <label>2</label>
    </ligand>
</feature>
<comment type="function">
    <text evidence="8 9 11">GTPase that plays an essential role in the late steps of ribosome biogenesis.</text>
</comment>
<dbReference type="PIRSF" id="PIRSF006485">
    <property type="entry name" value="GTP-binding_EngA"/>
    <property type="match status" value="1"/>
</dbReference>
<evidence type="ECO:0000256" key="5">
    <source>
        <dbReference type="ARBA" id="ARBA00022741"/>
    </source>
</evidence>
<feature type="binding site" evidence="9">
    <location>
        <begin position="121"/>
        <end position="124"/>
    </location>
    <ligand>
        <name>GTP</name>
        <dbReference type="ChEBI" id="CHEBI:37565"/>
        <label>1</label>
    </ligand>
</feature>
<dbReference type="InterPro" id="IPR015946">
    <property type="entry name" value="KH_dom-like_a/b"/>
</dbReference>
<dbReference type="Pfam" id="PF01926">
    <property type="entry name" value="MMR_HSR1"/>
    <property type="match status" value="2"/>
</dbReference>
<dbReference type="FunFam" id="3.30.300.20:FF:000004">
    <property type="entry name" value="GTPase Der"/>
    <property type="match status" value="1"/>
</dbReference>
<keyword evidence="6 9" id="KW-0342">GTP-binding</keyword>
<keyword evidence="5 9" id="KW-0547">Nucleotide-binding</keyword>
<dbReference type="Gene3D" id="3.40.50.300">
    <property type="entry name" value="P-loop containing nucleotide triphosphate hydrolases"/>
    <property type="match status" value="2"/>
</dbReference>
<reference evidence="13 14" key="1">
    <citation type="journal article" date="2015" name="Genome Announc.">
        <title>Complete Genome Sequence of Spiroplasma kunkelii Strain CR2-3x, Causal Agent of Corn Stunt Disease in Zea mays L.</title>
        <authorList>
            <person name="Davis R.E."/>
            <person name="Shao J."/>
            <person name="Dally E.L."/>
            <person name="Zhao Y."/>
            <person name="Gasparich G.E."/>
            <person name="Gaynor B.J."/>
            <person name="Athey J.C."/>
            <person name="Harrison N.A."/>
            <person name="Donofrio N."/>
        </authorList>
    </citation>
    <scope>NUCLEOTIDE SEQUENCE [LARGE SCALE GENOMIC DNA]</scope>
    <source>
        <strain evidence="13 14">CR2-3x</strain>
    </source>
</reference>
<proteinExistence type="inferred from homology"/>
<feature type="binding site" evidence="9">
    <location>
        <begin position="58"/>
        <end position="62"/>
    </location>
    <ligand>
        <name>GTP</name>
        <dbReference type="ChEBI" id="CHEBI:37565"/>
        <label>1</label>
    </ligand>
</feature>
<dbReference type="InterPro" id="IPR031166">
    <property type="entry name" value="G_ENGA"/>
</dbReference>
<dbReference type="CDD" id="cd01894">
    <property type="entry name" value="EngA1"/>
    <property type="match status" value="1"/>
</dbReference>
<gene>
    <name evidence="13" type="primary">engA</name>
    <name evidence="9" type="synonym">der</name>
    <name evidence="13" type="ORF">SKUN_00548</name>
</gene>
<dbReference type="GO" id="GO:0042254">
    <property type="term" value="P:ribosome biogenesis"/>
    <property type="evidence" value="ECO:0007669"/>
    <property type="project" value="UniProtKB-KW"/>
</dbReference>
<evidence type="ECO:0000256" key="4">
    <source>
        <dbReference type="ARBA" id="ARBA00022737"/>
    </source>
</evidence>
<comment type="subunit">
    <text evidence="9">Associates with the 50S ribosomal subunit.</text>
</comment>
<sequence>MAKKGTVAIVGRPNVGKSTLFNRVIKNRLAIVEDTPSVTRDRIYAFSEWLTREFLIIDTGGITLNNTAMFAQEIKIQAEIAIAEADIIIFVLSYKEGITPDDEMVAKILYRAKKPVLLVVNKYDKQEKESELYEYMTLGFGEPIAVSATHGIGIGDLLDKVISHLDQIPVQPKTEGIHFSLIGKPNVGKSSLTNAILGEERVIVSPIAGTTTDSIDTSFKRNNQLYTVIDTAGIRRKGKVYEKLEKYSVLRAVSAIKRSDLVLLIIDGTVPITDQDTNIAGIAFEQNKPIILVVNKWDAVIKKDERSMKKNKQSIRGYFKYLNYAKMVFVSALEKKRLHILFQTIDEVYVGLTQRVKTSVLNEILVKAQLLNPPPDFNGGRLKIYYATQPEGVVPTFIMFCNNPKYLHFSYKRFLENQLREYFGFEGVPIKILFRERK</sequence>
<dbReference type="Proteomes" id="UP000062963">
    <property type="component" value="Chromosome"/>
</dbReference>
<dbReference type="NCBIfam" id="TIGR03594">
    <property type="entry name" value="GTPase_EngA"/>
    <property type="match status" value="1"/>
</dbReference>
<dbReference type="Pfam" id="PF14714">
    <property type="entry name" value="KH_dom-like"/>
    <property type="match status" value="1"/>
</dbReference>
<dbReference type="PRINTS" id="PR00326">
    <property type="entry name" value="GTP1OBG"/>
</dbReference>
<evidence type="ECO:0000313" key="14">
    <source>
        <dbReference type="Proteomes" id="UP000062963"/>
    </source>
</evidence>
<keyword evidence="3 9" id="KW-0690">Ribosome biogenesis</keyword>
<dbReference type="InterPro" id="IPR032859">
    <property type="entry name" value="KH_dom-like"/>
</dbReference>
<dbReference type="Gene3D" id="3.30.300.20">
    <property type="match status" value="1"/>
</dbReference>
<dbReference type="PANTHER" id="PTHR43834">
    <property type="entry name" value="GTPASE DER"/>
    <property type="match status" value="1"/>
</dbReference>
<dbReference type="GO" id="GO:0043022">
    <property type="term" value="F:ribosome binding"/>
    <property type="evidence" value="ECO:0007669"/>
    <property type="project" value="TreeGrafter"/>
</dbReference>
<organism evidence="13 14">
    <name type="scientific">Spiroplasma kunkelii CR2-3x</name>
    <dbReference type="NCBI Taxonomy" id="273035"/>
    <lineage>
        <taxon>Bacteria</taxon>
        <taxon>Bacillati</taxon>
        <taxon>Mycoplasmatota</taxon>
        <taxon>Mollicutes</taxon>
        <taxon>Entomoplasmatales</taxon>
        <taxon>Spiroplasmataceae</taxon>
        <taxon>Spiroplasma</taxon>
    </lineage>
</organism>
<evidence type="ECO:0000256" key="8">
    <source>
        <dbReference type="ARBA" id="ARBA00053470"/>
    </source>
</evidence>
<evidence type="ECO:0000256" key="1">
    <source>
        <dbReference type="ARBA" id="ARBA00008279"/>
    </source>
</evidence>
<feature type="domain" description="EngA-type G" evidence="12">
    <location>
        <begin position="5"/>
        <end position="169"/>
    </location>
</feature>
<keyword evidence="4 11" id="KW-0677">Repeat</keyword>
<feature type="binding site" evidence="9">
    <location>
        <begin position="11"/>
        <end position="18"/>
    </location>
    <ligand>
        <name>GTP</name>
        <dbReference type="ChEBI" id="CHEBI:37565"/>
        <label>1</label>
    </ligand>
</feature>
<dbReference type="STRING" id="273035.SKUN_00548"/>
<feature type="binding site" evidence="9">
    <location>
        <begin position="183"/>
        <end position="190"/>
    </location>
    <ligand>
        <name>GTP</name>
        <dbReference type="ChEBI" id="CHEBI:37565"/>
        <label>2</label>
    </ligand>
</feature>
<dbReference type="InterPro" id="IPR006073">
    <property type="entry name" value="GTP-bd"/>
</dbReference>
<dbReference type="KEGG" id="skn:SKUN_00548"/>
<comment type="similarity">
    <text evidence="1 9 10 11">Belongs to the TRAFAC class TrmE-Era-EngA-EngB-Septin-like GTPase superfamily. EngA (Der) GTPase family.</text>
</comment>
<dbReference type="FunFam" id="3.40.50.300:FF:000040">
    <property type="entry name" value="GTPase Der"/>
    <property type="match status" value="1"/>
</dbReference>
<dbReference type="InterPro" id="IPR027417">
    <property type="entry name" value="P-loop_NTPase"/>
</dbReference>
<evidence type="ECO:0000256" key="7">
    <source>
        <dbReference type="ARBA" id="ARBA00032345"/>
    </source>
</evidence>